<accession>A0A9W4MTV2</accession>
<name>A0A9W4MTV2_PENNA</name>
<gene>
    <name evidence="1" type="ORF">PNAL_LOCUS3890</name>
</gene>
<proteinExistence type="predicted"/>
<organism evidence="1 2">
    <name type="scientific">Penicillium nalgiovense</name>
    <dbReference type="NCBI Taxonomy" id="60175"/>
    <lineage>
        <taxon>Eukaryota</taxon>
        <taxon>Fungi</taxon>
        <taxon>Dikarya</taxon>
        <taxon>Ascomycota</taxon>
        <taxon>Pezizomycotina</taxon>
        <taxon>Eurotiomycetes</taxon>
        <taxon>Eurotiomycetidae</taxon>
        <taxon>Eurotiales</taxon>
        <taxon>Aspergillaceae</taxon>
        <taxon>Penicillium</taxon>
    </lineage>
</organism>
<evidence type="ECO:0000313" key="1">
    <source>
        <dbReference type="EMBL" id="CAG8072219.1"/>
    </source>
</evidence>
<dbReference type="AlphaFoldDB" id="A0A9W4MTV2"/>
<comment type="caution">
    <text evidence="1">The sequence shown here is derived from an EMBL/GenBank/DDBJ whole genome shotgun (WGS) entry which is preliminary data.</text>
</comment>
<sequence>MHQLSLLNPPPSTFNMAKDGTNMIPEAVLKISAQNSLMALQIWWLGTLDLVSASGRQHKPDPGIESLVMDCQILRKNEYSKGRKGLAQNVILKRHVQAMMEDLTYDSLLIFAILTWHFNADIRVPLPRQLLRFFDKPSEILDDVCIGIHRTYTTMAKSESVKSFRGRFVELLGLVELFVVKGKWVLYI</sequence>
<dbReference type="Proteomes" id="UP001153461">
    <property type="component" value="Unassembled WGS sequence"/>
</dbReference>
<evidence type="ECO:0000313" key="2">
    <source>
        <dbReference type="Proteomes" id="UP001153461"/>
    </source>
</evidence>
<protein>
    <submittedName>
        <fullName evidence="1">Uncharacterized protein</fullName>
    </submittedName>
</protein>
<dbReference type="EMBL" id="CAJVNV010000135">
    <property type="protein sequence ID" value="CAG8072219.1"/>
    <property type="molecule type" value="Genomic_DNA"/>
</dbReference>
<reference evidence="1" key="1">
    <citation type="submission" date="2021-07" db="EMBL/GenBank/DDBJ databases">
        <authorList>
            <person name="Branca A.L. A."/>
        </authorList>
    </citation>
    <scope>NUCLEOTIDE SEQUENCE</scope>
</reference>
<dbReference type="OrthoDB" id="4951845at2759"/>